<dbReference type="Pfam" id="PF12796">
    <property type="entry name" value="Ank_2"/>
    <property type="match status" value="1"/>
</dbReference>
<feature type="compositionally biased region" description="Acidic residues" evidence="3">
    <location>
        <begin position="574"/>
        <end position="583"/>
    </location>
</feature>
<evidence type="ECO:0000256" key="2">
    <source>
        <dbReference type="SAM" id="Coils"/>
    </source>
</evidence>
<gene>
    <name evidence="4" type="ORF">E4U57_004277</name>
</gene>
<evidence type="ECO:0000313" key="5">
    <source>
        <dbReference type="Proteomes" id="UP000742024"/>
    </source>
</evidence>
<dbReference type="Proteomes" id="UP000742024">
    <property type="component" value="Unassembled WGS sequence"/>
</dbReference>
<protein>
    <recommendedName>
        <fullName evidence="6">Ankyrin repeat protein</fullName>
    </recommendedName>
</protein>
<proteinExistence type="predicted"/>
<evidence type="ECO:0008006" key="6">
    <source>
        <dbReference type="Google" id="ProtNLM"/>
    </source>
</evidence>
<feature type="compositionally biased region" description="Basic and acidic residues" evidence="3">
    <location>
        <begin position="561"/>
        <end position="573"/>
    </location>
</feature>
<keyword evidence="2" id="KW-0175">Coiled coil</keyword>
<comment type="caution">
    <text evidence="4">The sequence shown here is derived from an EMBL/GenBank/DDBJ whole genome shotgun (WGS) entry which is preliminary data.</text>
</comment>
<dbReference type="PROSITE" id="PS50297">
    <property type="entry name" value="ANK_REP_REGION"/>
    <property type="match status" value="1"/>
</dbReference>
<dbReference type="PROSITE" id="PS50088">
    <property type="entry name" value="ANK_REPEAT"/>
    <property type="match status" value="1"/>
</dbReference>
<feature type="repeat" description="ANK" evidence="1">
    <location>
        <begin position="283"/>
        <end position="315"/>
    </location>
</feature>
<organism evidence="4 5">
    <name type="scientific">Claviceps arundinis</name>
    <dbReference type="NCBI Taxonomy" id="1623583"/>
    <lineage>
        <taxon>Eukaryota</taxon>
        <taxon>Fungi</taxon>
        <taxon>Dikarya</taxon>
        <taxon>Ascomycota</taxon>
        <taxon>Pezizomycotina</taxon>
        <taxon>Sordariomycetes</taxon>
        <taxon>Hypocreomycetidae</taxon>
        <taxon>Hypocreales</taxon>
        <taxon>Clavicipitaceae</taxon>
        <taxon>Claviceps</taxon>
    </lineage>
</organism>
<keyword evidence="5" id="KW-1185">Reference proteome</keyword>
<reference evidence="4 5" key="1">
    <citation type="journal article" date="2020" name="bioRxiv">
        <title>Whole genome comparisons of ergot fungi reveals the divergence and evolution of species within the genus Claviceps are the result of varying mechanisms driving genome evolution and host range expansion.</title>
        <authorList>
            <person name="Wyka S.A."/>
            <person name="Mondo S.J."/>
            <person name="Liu M."/>
            <person name="Dettman J."/>
            <person name="Nalam V."/>
            <person name="Broders K.D."/>
        </authorList>
    </citation>
    <scope>NUCLEOTIDE SEQUENCE [LARGE SCALE GENOMIC DNA]</scope>
    <source>
        <strain evidence="4 5">LM583</strain>
    </source>
</reference>
<dbReference type="Gene3D" id="1.25.40.20">
    <property type="entry name" value="Ankyrin repeat-containing domain"/>
    <property type="match status" value="1"/>
</dbReference>
<dbReference type="EMBL" id="SRPR01000032">
    <property type="protein sequence ID" value="KAG5965266.1"/>
    <property type="molecule type" value="Genomic_DNA"/>
</dbReference>
<dbReference type="InterPro" id="IPR036770">
    <property type="entry name" value="Ankyrin_rpt-contain_sf"/>
</dbReference>
<name>A0ABQ7PKT2_9HYPO</name>
<feature type="region of interest" description="Disordered" evidence="3">
    <location>
        <begin position="561"/>
        <end position="583"/>
    </location>
</feature>
<evidence type="ECO:0000256" key="1">
    <source>
        <dbReference type="PROSITE-ProRule" id="PRU00023"/>
    </source>
</evidence>
<feature type="coiled-coil region" evidence="2">
    <location>
        <begin position="12"/>
        <end position="60"/>
    </location>
</feature>
<dbReference type="PANTHER" id="PTHR24121:SF23">
    <property type="entry name" value="NO MECHANORECEPTOR POTENTIAL C, ISOFORM H"/>
    <property type="match status" value="1"/>
</dbReference>
<evidence type="ECO:0000256" key="3">
    <source>
        <dbReference type="SAM" id="MobiDB-lite"/>
    </source>
</evidence>
<accession>A0ABQ7PKT2</accession>
<keyword evidence="1" id="KW-0040">ANK repeat</keyword>
<dbReference type="PANTHER" id="PTHR24121">
    <property type="entry name" value="NO MECHANORECEPTOR POTENTIAL C, ISOFORM D-RELATED"/>
    <property type="match status" value="1"/>
</dbReference>
<evidence type="ECO:0000313" key="4">
    <source>
        <dbReference type="EMBL" id="KAG5965266.1"/>
    </source>
</evidence>
<dbReference type="InterPro" id="IPR002110">
    <property type="entry name" value="Ankyrin_rpt"/>
</dbReference>
<sequence length="614" mass="69238">MYQDGADERERRIELEESQRAAQLEIQQLRQQVQNRDQQKQLDNQQVQDQGQQIRELQERTQSTTIFEYIRNCHAVLYSRLVPEANRRLMTGKSTANRRGRPHPLEMREWNNFLGEQQDLFEEISNAFPPGYRGFSSIEGLENMGIGLFLPPTVSSPIIEGNPRKDWANAGRNILKRTSGMKISPLLHAALGGSVGGVEFFLSDTPRRLYAQFGKSKAARDDARLKHLKDSPGGFDQAISKWLDTDNDMVIHCAVLGMSSESGELLEYLVAKAPDCLEKRSSDGETPLMIACRLGRTELAKILVDAGADQSIRNVMGENIIHVCLSRLSKAAQLKPMLDLFDKGLRDHLFVQRKNLAENATTPLHTWICQASGLGSVGEAEGGYRNHYGSYHPEYQTYGDLKDVVETLKLILSYSRGQELPRPTQWSRWDLSSHRSQAGYAFHRQSPRRSQSPAAAKLLEKGADEYREEAALNGKADTLESDIADLGLSRKYTIQELVLIIRAMGIGEGSPSKDISKTLLKGAIWDIIATAMSKYPGKRRLVSLNEANDVAKRLGEKHTGSRYFDDRSSRRRDEDDDESILDDEGNKVEWGDFVTRTLARRLESAWCERKDQAE</sequence>
<dbReference type="SMART" id="SM00248">
    <property type="entry name" value="ANK"/>
    <property type="match status" value="3"/>
</dbReference>
<dbReference type="SUPFAM" id="SSF48403">
    <property type="entry name" value="Ankyrin repeat"/>
    <property type="match status" value="1"/>
</dbReference>